<keyword evidence="1" id="KW-0812">Transmembrane</keyword>
<gene>
    <name evidence="2" type="ORF">BTO20_38270</name>
</gene>
<sequence>MTPDTSTLLAAGENLNSLAASNGVTSFVLMVILGLALPLMSIALVVMLPLRSARSSGDDASAVGLGDRSLQEEFWEFIDDVERGRVTLSDVSATAARGAANASFHDAGEQRAEEA</sequence>
<reference evidence="2 3" key="1">
    <citation type="submission" date="2017-04" db="EMBL/GenBank/DDBJ databases">
        <title>Whole Genome Sequence of 1,4-Dioxane Degrading Bacterium Mycobacterium dioxanotrophicus PH-06.</title>
        <authorList>
            <person name="He Y."/>
        </authorList>
    </citation>
    <scope>NUCLEOTIDE SEQUENCE [LARGE SCALE GENOMIC DNA]</scope>
    <source>
        <strain evidence="2 3">PH-06</strain>
        <plasmid evidence="2 3">unnamed3</plasmid>
    </source>
</reference>
<keyword evidence="1" id="KW-1133">Transmembrane helix</keyword>
<feature type="transmembrane region" description="Helical" evidence="1">
    <location>
        <begin position="27"/>
        <end position="48"/>
    </location>
</feature>
<organism evidence="2 3">
    <name type="scientific">Mycobacterium dioxanotrophicus</name>
    <dbReference type="NCBI Taxonomy" id="482462"/>
    <lineage>
        <taxon>Bacteria</taxon>
        <taxon>Bacillati</taxon>
        <taxon>Actinomycetota</taxon>
        <taxon>Actinomycetes</taxon>
        <taxon>Mycobacteriales</taxon>
        <taxon>Mycobacteriaceae</taxon>
        <taxon>Mycobacterium</taxon>
    </lineage>
</organism>
<keyword evidence="2" id="KW-0614">Plasmid</keyword>
<keyword evidence="1" id="KW-0472">Membrane</keyword>
<keyword evidence="3" id="KW-1185">Reference proteome</keyword>
<dbReference type="AlphaFoldDB" id="A0A1Y0CGU4"/>
<dbReference type="KEGG" id="mdx:BTO20_38270"/>
<evidence type="ECO:0000256" key="1">
    <source>
        <dbReference type="SAM" id="Phobius"/>
    </source>
</evidence>
<dbReference type="EMBL" id="CP020812">
    <property type="protein sequence ID" value="ART74460.1"/>
    <property type="molecule type" value="Genomic_DNA"/>
</dbReference>
<dbReference type="Proteomes" id="UP000195331">
    <property type="component" value="Plasmid unnamed3"/>
</dbReference>
<name>A0A1Y0CGU4_9MYCO</name>
<dbReference type="RefSeq" id="WP_087083809.1">
    <property type="nucleotide sequence ID" value="NZ_CP020812.1"/>
</dbReference>
<evidence type="ECO:0000313" key="3">
    <source>
        <dbReference type="Proteomes" id="UP000195331"/>
    </source>
</evidence>
<evidence type="ECO:0000313" key="2">
    <source>
        <dbReference type="EMBL" id="ART74460.1"/>
    </source>
</evidence>
<geneLocation type="plasmid" evidence="2 3">
    <name>unnamed3</name>
</geneLocation>
<accession>A0A1Y0CGU4</accession>
<dbReference type="OrthoDB" id="9855479at2"/>
<protein>
    <submittedName>
        <fullName evidence="2">Uncharacterized protein</fullName>
    </submittedName>
</protein>
<proteinExistence type="predicted"/>